<protein>
    <recommendedName>
        <fullName evidence="7 8">tRNA (guanine(26)-N(2))-dimethyltransferase</fullName>
        <ecNumber evidence="7 8">2.1.1.216</ecNumber>
    </recommendedName>
    <alternativeName>
        <fullName evidence="8">tRNA 2,2-dimethylguanosine-26 methyltransferase</fullName>
    </alternativeName>
    <alternativeName>
        <fullName evidence="8">tRNA(guanine-26,N(2)-N(2)) methyltransferase</fullName>
    </alternativeName>
    <alternativeName>
        <fullName evidence="8">tRNA(m(2,2)G26)dimethyltransferase</fullName>
    </alternativeName>
</protein>
<gene>
    <name evidence="8" type="primary">trm1</name>
    <name evidence="10" type="ORF">DLD82_07425</name>
</gene>
<feature type="binding site" evidence="8">
    <location>
        <position position="237"/>
    </location>
    <ligand>
        <name>Zn(2+)</name>
        <dbReference type="ChEBI" id="CHEBI:29105"/>
    </ligand>
</feature>
<dbReference type="PROSITE" id="PS51626">
    <property type="entry name" value="SAM_MT_TRM1"/>
    <property type="match status" value="1"/>
</dbReference>
<sequence>MDLTQVTEGRTTIAVPCQNPDVPFPPGTAPVFYNSRMALNRDTTVLVIRQTTPHSYLDAMAASGIRGLRVGYETGVPITLNDKDPLAIDLITHNVKALDLDARITCRDANSLMSDEKFGFVDLDPFGTPAPFIDAAIRSSGKYLGVTATDTAPLCGAHLKAGIRRYMARPLNTEYHTEVGLRILLGNVARHAAVYDKGVSPLFCYAHEHFVRLHLQLKSSASAADKSIAQLGYIHQCPKCPYRMEEQRFFPGVHTCPFCGVPLTPTGPLWTGSIHDPDILAGMIMDADTFVAGDKAGLSKLLPVCRDEPDISFSYDYHKLGKFYRLSPGPIDVLLNRLRDKGYHAGRVHYSGYGIKTDAPLDEIRECLSP</sequence>
<feature type="binding site" evidence="8">
    <location>
        <position position="82"/>
    </location>
    <ligand>
        <name>S-adenosyl-L-methionine</name>
        <dbReference type="ChEBI" id="CHEBI:59789"/>
    </ligand>
</feature>
<evidence type="ECO:0000256" key="6">
    <source>
        <dbReference type="ARBA" id="ARBA00022884"/>
    </source>
</evidence>
<keyword evidence="5 8" id="KW-0819">tRNA processing</keyword>
<keyword evidence="4 8" id="KW-0949">S-adenosyl-L-methionine</keyword>
<dbReference type="GO" id="GO:0002940">
    <property type="term" value="P:tRNA N2-guanine methylation"/>
    <property type="evidence" value="ECO:0007669"/>
    <property type="project" value="TreeGrafter"/>
</dbReference>
<dbReference type="RefSeq" id="WP_109940471.1">
    <property type="nucleotide sequence ID" value="NZ_CP176366.1"/>
</dbReference>
<dbReference type="OrthoDB" id="372177at2157"/>
<comment type="similarity">
    <text evidence="8 9">Belongs to the class I-like SAM-binding methyltransferase superfamily. Trm1 family.</text>
</comment>
<evidence type="ECO:0000256" key="4">
    <source>
        <dbReference type="ARBA" id="ARBA00022691"/>
    </source>
</evidence>
<keyword evidence="8" id="KW-0479">Metal-binding</keyword>
<evidence type="ECO:0000313" key="10">
    <source>
        <dbReference type="EMBL" id="PWR75040.1"/>
    </source>
</evidence>
<evidence type="ECO:0000313" key="11">
    <source>
        <dbReference type="Proteomes" id="UP000245934"/>
    </source>
</evidence>
<dbReference type="EC" id="2.1.1.216" evidence="7 8"/>
<dbReference type="Pfam" id="PF02005">
    <property type="entry name" value="TRM"/>
    <property type="match status" value="1"/>
</dbReference>
<evidence type="ECO:0000256" key="7">
    <source>
        <dbReference type="ARBA" id="ARBA00039099"/>
    </source>
</evidence>
<feature type="binding site" evidence="8">
    <location>
        <position position="240"/>
    </location>
    <ligand>
        <name>Zn(2+)</name>
        <dbReference type="ChEBI" id="CHEBI:29105"/>
    </ligand>
</feature>
<dbReference type="InterPro" id="IPR042296">
    <property type="entry name" value="tRNA_met_Trm1_C"/>
</dbReference>
<keyword evidence="2 8" id="KW-0489">Methyltransferase</keyword>
<evidence type="ECO:0000256" key="1">
    <source>
        <dbReference type="ARBA" id="ARBA00022555"/>
    </source>
</evidence>
<feature type="binding site" evidence="8">
    <location>
        <position position="256"/>
    </location>
    <ligand>
        <name>Zn(2+)</name>
        <dbReference type="ChEBI" id="CHEBI:29105"/>
    </ligand>
</feature>
<dbReference type="Gene3D" id="3.40.50.150">
    <property type="entry name" value="Vaccinia Virus protein VP39"/>
    <property type="match status" value="1"/>
</dbReference>
<feature type="binding site" evidence="8">
    <location>
        <position position="259"/>
    </location>
    <ligand>
        <name>Zn(2+)</name>
        <dbReference type="ChEBI" id="CHEBI:29105"/>
    </ligand>
</feature>
<evidence type="ECO:0000256" key="5">
    <source>
        <dbReference type="ARBA" id="ARBA00022694"/>
    </source>
</evidence>
<dbReference type="NCBIfam" id="TIGR00308">
    <property type="entry name" value="TRM1"/>
    <property type="match status" value="1"/>
</dbReference>
<evidence type="ECO:0000256" key="9">
    <source>
        <dbReference type="PROSITE-ProRule" id="PRU00958"/>
    </source>
</evidence>
<dbReference type="PANTHER" id="PTHR10631:SF3">
    <property type="entry name" value="TRNA (GUANINE(26)-N(2))-DIMETHYLTRANSFERASE"/>
    <property type="match status" value="1"/>
</dbReference>
<evidence type="ECO:0000256" key="3">
    <source>
        <dbReference type="ARBA" id="ARBA00022679"/>
    </source>
</evidence>
<comment type="function">
    <text evidence="8">Dimethylates a single guanine residue at position 26 of a number of tRNAs using S-adenosyl-L-methionine as donor of the methyl groups.</text>
</comment>
<keyword evidence="3 8" id="KW-0808">Transferase</keyword>
<feature type="binding site" evidence="8">
    <location>
        <position position="109"/>
    </location>
    <ligand>
        <name>S-adenosyl-L-methionine</name>
        <dbReference type="ChEBI" id="CHEBI:59789"/>
    </ligand>
</feature>
<name>A0A2V2N8N6_9EURY</name>
<dbReference type="Proteomes" id="UP000245934">
    <property type="component" value="Unassembled WGS sequence"/>
</dbReference>
<dbReference type="GO" id="GO:0046872">
    <property type="term" value="F:metal ion binding"/>
    <property type="evidence" value="ECO:0007669"/>
    <property type="project" value="UniProtKB-KW"/>
</dbReference>
<keyword evidence="8" id="KW-0862">Zinc</keyword>
<keyword evidence="1 8" id="KW-0820">tRNA-binding</keyword>
<feature type="binding site" evidence="8">
    <location>
        <position position="41"/>
    </location>
    <ligand>
        <name>S-adenosyl-L-methionine</name>
        <dbReference type="ChEBI" id="CHEBI:59789"/>
    </ligand>
</feature>
<evidence type="ECO:0000256" key="8">
    <source>
        <dbReference type="HAMAP-Rule" id="MF_00290"/>
    </source>
</evidence>
<dbReference type="EMBL" id="QGMZ01000014">
    <property type="protein sequence ID" value="PWR75040.1"/>
    <property type="molecule type" value="Genomic_DNA"/>
</dbReference>
<dbReference type="GO" id="GO:0000049">
    <property type="term" value="F:tRNA binding"/>
    <property type="evidence" value="ECO:0007669"/>
    <property type="project" value="UniProtKB-UniRule"/>
</dbReference>
<comment type="caution">
    <text evidence="10">The sequence shown here is derived from an EMBL/GenBank/DDBJ whole genome shotgun (WGS) entry which is preliminary data.</text>
</comment>
<comment type="catalytic activity">
    <reaction evidence="8">
        <text>guanosine(26) in tRNA + 2 S-adenosyl-L-methionine = N(2)-dimethylguanosine(26) in tRNA + 2 S-adenosyl-L-homocysteine + 2 H(+)</text>
        <dbReference type="Rhea" id="RHEA:43140"/>
        <dbReference type="Rhea" id="RHEA-COMP:10359"/>
        <dbReference type="Rhea" id="RHEA-COMP:10360"/>
        <dbReference type="ChEBI" id="CHEBI:15378"/>
        <dbReference type="ChEBI" id="CHEBI:57856"/>
        <dbReference type="ChEBI" id="CHEBI:59789"/>
        <dbReference type="ChEBI" id="CHEBI:74269"/>
        <dbReference type="ChEBI" id="CHEBI:74513"/>
        <dbReference type="EC" id="2.1.1.216"/>
    </reaction>
</comment>
<proteinExistence type="inferred from homology"/>
<evidence type="ECO:0000256" key="2">
    <source>
        <dbReference type="ARBA" id="ARBA00022603"/>
    </source>
</evidence>
<dbReference type="GO" id="GO:0160104">
    <property type="term" value="F:tRNA (guanine(26)-N2)-dimethyltransferase activity"/>
    <property type="evidence" value="ECO:0007669"/>
    <property type="project" value="UniProtKB-UniRule"/>
</dbReference>
<keyword evidence="11" id="KW-1185">Reference proteome</keyword>
<dbReference type="InterPro" id="IPR029063">
    <property type="entry name" value="SAM-dependent_MTases_sf"/>
</dbReference>
<accession>A0A2V2N8N6</accession>
<dbReference type="PANTHER" id="PTHR10631">
    <property type="entry name" value="N 2 ,N 2 -DIMETHYLGUANOSINE TRNA METHYLTRANSFERASE"/>
    <property type="match status" value="1"/>
</dbReference>
<feature type="binding site" evidence="8">
    <location>
        <position position="66"/>
    </location>
    <ligand>
        <name>S-adenosyl-L-methionine</name>
        <dbReference type="ChEBI" id="CHEBI:59789"/>
    </ligand>
</feature>
<organism evidence="10 11">
    <name type="scientific">Methanospirillum stamsii</name>
    <dbReference type="NCBI Taxonomy" id="1277351"/>
    <lineage>
        <taxon>Archaea</taxon>
        <taxon>Methanobacteriati</taxon>
        <taxon>Methanobacteriota</taxon>
        <taxon>Stenosarchaea group</taxon>
        <taxon>Methanomicrobia</taxon>
        <taxon>Methanomicrobiales</taxon>
        <taxon>Methanospirillaceae</taxon>
        <taxon>Methanospirillum</taxon>
    </lineage>
</organism>
<dbReference type="AlphaFoldDB" id="A0A2V2N8N6"/>
<dbReference type="SUPFAM" id="SSF53335">
    <property type="entry name" value="S-adenosyl-L-methionine-dependent methyltransferases"/>
    <property type="match status" value="1"/>
</dbReference>
<feature type="binding site" evidence="8">
    <location>
        <position position="108"/>
    </location>
    <ligand>
        <name>S-adenosyl-L-methionine</name>
        <dbReference type="ChEBI" id="CHEBI:59789"/>
    </ligand>
</feature>
<reference evidence="10 11" key="1">
    <citation type="submission" date="2018-05" db="EMBL/GenBank/DDBJ databases">
        <title>Draft genome of Methanospirillum stamsii Pt1.</title>
        <authorList>
            <person name="Dueholm M.S."/>
            <person name="Nielsen P.H."/>
            <person name="Bakmann L.F."/>
            <person name="Otzen D.E."/>
        </authorList>
    </citation>
    <scope>NUCLEOTIDE SEQUENCE [LARGE SCALE GENOMIC DNA]</scope>
    <source>
        <strain evidence="10 11">Pt1</strain>
    </source>
</reference>
<keyword evidence="6 8" id="KW-0694">RNA-binding</keyword>
<dbReference type="Gene3D" id="3.30.56.70">
    <property type="entry name" value="N2,N2-dimethylguanosine tRNA methyltransferase, C-terminal domain"/>
    <property type="match status" value="1"/>
</dbReference>
<dbReference type="InterPro" id="IPR002905">
    <property type="entry name" value="Trm1"/>
</dbReference>
<dbReference type="HAMAP" id="MF_00290">
    <property type="entry name" value="tRNA_dimethyltr_TRM1"/>
    <property type="match status" value="1"/>
</dbReference>
<dbReference type="InterPro" id="IPR022923">
    <property type="entry name" value="TRM1_arc_bac"/>
</dbReference>
<dbReference type="GeneID" id="97611074"/>